<evidence type="ECO:0000256" key="1">
    <source>
        <dbReference type="SAM" id="SignalP"/>
    </source>
</evidence>
<dbReference type="KEGG" id="mlr:MELLADRAFT_65022"/>
<dbReference type="HOGENOM" id="CLU_1086177_0_0_1"/>
<name>F4RTP9_MELLP</name>
<dbReference type="AlphaFoldDB" id="F4RTP9"/>
<organism evidence="3">
    <name type="scientific">Melampsora larici-populina (strain 98AG31 / pathotype 3-4-7)</name>
    <name type="common">Poplar leaf rust fungus</name>
    <dbReference type="NCBI Taxonomy" id="747676"/>
    <lineage>
        <taxon>Eukaryota</taxon>
        <taxon>Fungi</taxon>
        <taxon>Dikarya</taxon>
        <taxon>Basidiomycota</taxon>
        <taxon>Pucciniomycotina</taxon>
        <taxon>Pucciniomycetes</taxon>
        <taxon>Pucciniales</taxon>
        <taxon>Melampsoraceae</taxon>
        <taxon>Melampsora</taxon>
    </lineage>
</organism>
<keyword evidence="3" id="KW-1185">Reference proteome</keyword>
<protein>
    <recommendedName>
        <fullName evidence="4">Secreted protein</fullName>
    </recommendedName>
</protein>
<feature type="signal peptide" evidence="1">
    <location>
        <begin position="1"/>
        <end position="17"/>
    </location>
</feature>
<gene>
    <name evidence="2" type="ORF">MELLADRAFT_65022</name>
</gene>
<accession>F4RTP9</accession>
<evidence type="ECO:0000313" key="2">
    <source>
        <dbReference type="EMBL" id="EGG04295.1"/>
    </source>
</evidence>
<reference evidence="3" key="1">
    <citation type="journal article" date="2011" name="Proc. Natl. Acad. Sci. U.S.A.">
        <title>Obligate biotrophy features unraveled by the genomic analysis of rust fungi.</title>
        <authorList>
            <person name="Duplessis S."/>
            <person name="Cuomo C.A."/>
            <person name="Lin Y.-C."/>
            <person name="Aerts A."/>
            <person name="Tisserant E."/>
            <person name="Veneault-Fourrey C."/>
            <person name="Joly D.L."/>
            <person name="Hacquard S."/>
            <person name="Amselem J."/>
            <person name="Cantarel B.L."/>
            <person name="Chiu R."/>
            <person name="Coutinho P.M."/>
            <person name="Feau N."/>
            <person name="Field M."/>
            <person name="Frey P."/>
            <person name="Gelhaye E."/>
            <person name="Goldberg J."/>
            <person name="Grabherr M.G."/>
            <person name="Kodira C.D."/>
            <person name="Kohler A."/>
            <person name="Kuees U."/>
            <person name="Lindquist E.A."/>
            <person name="Lucas S.M."/>
            <person name="Mago R."/>
            <person name="Mauceli E."/>
            <person name="Morin E."/>
            <person name="Murat C."/>
            <person name="Pangilinan J.L."/>
            <person name="Park R."/>
            <person name="Pearson M."/>
            <person name="Quesneville H."/>
            <person name="Rouhier N."/>
            <person name="Sakthikumar S."/>
            <person name="Salamov A.A."/>
            <person name="Schmutz J."/>
            <person name="Selles B."/>
            <person name="Shapiro H."/>
            <person name="Tanguay P."/>
            <person name="Tuskan G.A."/>
            <person name="Henrissat B."/>
            <person name="Van de Peer Y."/>
            <person name="Rouze P."/>
            <person name="Ellis J.G."/>
            <person name="Dodds P.N."/>
            <person name="Schein J.E."/>
            <person name="Zhong S."/>
            <person name="Hamelin R.C."/>
            <person name="Grigoriev I.V."/>
            <person name="Szabo L.J."/>
            <person name="Martin F."/>
        </authorList>
    </citation>
    <scope>NUCLEOTIDE SEQUENCE [LARGE SCALE GENOMIC DNA]</scope>
    <source>
        <strain evidence="3">98AG31 / pathotype 3-4-7</strain>
    </source>
</reference>
<dbReference type="VEuPathDB" id="FungiDB:MELLADRAFT_65022"/>
<evidence type="ECO:0008006" key="4">
    <source>
        <dbReference type="Google" id="ProtNLM"/>
    </source>
</evidence>
<dbReference type="GeneID" id="18930361"/>
<evidence type="ECO:0000313" key="3">
    <source>
        <dbReference type="Proteomes" id="UP000001072"/>
    </source>
</evidence>
<dbReference type="InParanoid" id="F4RTP9"/>
<feature type="chain" id="PRO_5003315541" description="Secreted protein" evidence="1">
    <location>
        <begin position="18"/>
        <end position="256"/>
    </location>
</feature>
<dbReference type="Proteomes" id="UP000001072">
    <property type="component" value="Unassembled WGS sequence"/>
</dbReference>
<keyword evidence="1" id="KW-0732">Signal</keyword>
<dbReference type="OrthoDB" id="2514238at2759"/>
<dbReference type="EMBL" id="GL883119">
    <property type="protein sequence ID" value="EGG04295.1"/>
    <property type="molecule type" value="Genomic_DNA"/>
</dbReference>
<proteinExistence type="predicted"/>
<sequence>MAGKFVLAAISLVGSEAGPLPPLHDFTECNLPFLEVKDSFQCAVHYQNLQSKAQHKASHNQTIEMTCIEQLTKLVDSVYGCIEALAVIRAHHHHQTQIQKFRNSQSDIDASFHKVASTVALRSQALTPLVAFLSLGFKGLLTYRRDTRRSNKTELIQLCLVTGRMCNVEFSDEPVWKRASDYVLKCISKALFPKGNGEGVPSEWEHVTCRKYDLALAMYLDVSERCRDSPVSDPKFPLYKLPVYDDLTPEESETCY</sequence>
<dbReference type="RefSeq" id="XP_007412424.1">
    <property type="nucleotide sequence ID" value="XM_007412362.1"/>
</dbReference>